<reference evidence="1 2" key="1">
    <citation type="submission" date="2022-10" db="EMBL/GenBank/DDBJ databases">
        <title>Defluviimonas sp. nov., isolated from ocean surface sediments.</title>
        <authorList>
            <person name="He W."/>
            <person name="Wang L."/>
            <person name="Zhang D.-F."/>
        </authorList>
    </citation>
    <scope>NUCLEOTIDE SEQUENCE [LARGE SCALE GENOMIC DNA]</scope>
    <source>
        <strain evidence="1 2">WL0024</strain>
    </source>
</reference>
<accession>A0ABT2X6E7</accession>
<protein>
    <submittedName>
        <fullName evidence="1">Uncharacterized protein</fullName>
    </submittedName>
</protein>
<dbReference type="RefSeq" id="WP_263338346.1">
    <property type="nucleotide sequence ID" value="NZ_JAOVQO010000015.1"/>
</dbReference>
<organism evidence="1 2">
    <name type="scientific">Albidovulum salinarum</name>
    <dbReference type="NCBI Taxonomy" id="2984153"/>
    <lineage>
        <taxon>Bacteria</taxon>
        <taxon>Pseudomonadati</taxon>
        <taxon>Pseudomonadota</taxon>
        <taxon>Alphaproteobacteria</taxon>
        <taxon>Rhodobacterales</taxon>
        <taxon>Paracoccaceae</taxon>
        <taxon>Albidovulum</taxon>
    </lineage>
</organism>
<sequence length="78" mass="8312">MRVLSARIAHARRDRRTGRVEAVVALTVLLNDDRLSAFVRISAPARAPGAAPLRARLLGAAKLAFAADPKGRASRRAA</sequence>
<gene>
    <name evidence="1" type="ORF">OEZ60_16105</name>
</gene>
<dbReference type="EMBL" id="JAOVQO010000015">
    <property type="protein sequence ID" value="MCU9849525.1"/>
    <property type="molecule type" value="Genomic_DNA"/>
</dbReference>
<dbReference type="Proteomes" id="UP001209535">
    <property type="component" value="Unassembled WGS sequence"/>
</dbReference>
<evidence type="ECO:0000313" key="1">
    <source>
        <dbReference type="EMBL" id="MCU9849525.1"/>
    </source>
</evidence>
<proteinExistence type="predicted"/>
<keyword evidence="2" id="KW-1185">Reference proteome</keyword>
<comment type="caution">
    <text evidence="1">The sequence shown here is derived from an EMBL/GenBank/DDBJ whole genome shotgun (WGS) entry which is preliminary data.</text>
</comment>
<evidence type="ECO:0000313" key="2">
    <source>
        <dbReference type="Proteomes" id="UP001209535"/>
    </source>
</evidence>
<name>A0ABT2X6E7_9RHOB</name>